<dbReference type="EMBL" id="UINC01003649">
    <property type="protein sequence ID" value="SVA08143.1"/>
    <property type="molecule type" value="Genomic_DNA"/>
</dbReference>
<protein>
    <submittedName>
        <fullName evidence="1">Uncharacterized protein</fullName>
    </submittedName>
</protein>
<sequence length="109" mass="11789">MVEQTDRTFDSWGYAGRSGSFTDPRDHCYGNHGVVFHHAGHGISKKILWFRFSFLHSDGGPDDAGNFVELGLGSTFKTAGNTNGLVVLWTGSPCRLDAAVWVPCDDGGV</sequence>
<evidence type="ECO:0000313" key="1">
    <source>
        <dbReference type="EMBL" id="SVA08143.1"/>
    </source>
</evidence>
<accession>A0A381T381</accession>
<proteinExistence type="predicted"/>
<organism evidence="1">
    <name type="scientific">marine metagenome</name>
    <dbReference type="NCBI Taxonomy" id="408172"/>
    <lineage>
        <taxon>unclassified sequences</taxon>
        <taxon>metagenomes</taxon>
        <taxon>ecological metagenomes</taxon>
    </lineage>
</organism>
<gene>
    <name evidence="1" type="ORF">METZ01_LOCUS60997</name>
</gene>
<name>A0A381T381_9ZZZZ</name>
<dbReference type="AlphaFoldDB" id="A0A381T381"/>
<reference evidence="1" key="1">
    <citation type="submission" date="2018-05" db="EMBL/GenBank/DDBJ databases">
        <authorList>
            <person name="Lanie J.A."/>
            <person name="Ng W.-L."/>
            <person name="Kazmierczak K.M."/>
            <person name="Andrzejewski T.M."/>
            <person name="Davidsen T.M."/>
            <person name="Wayne K.J."/>
            <person name="Tettelin H."/>
            <person name="Glass J.I."/>
            <person name="Rusch D."/>
            <person name="Podicherti R."/>
            <person name="Tsui H.-C.T."/>
            <person name="Winkler M.E."/>
        </authorList>
    </citation>
    <scope>NUCLEOTIDE SEQUENCE</scope>
</reference>